<protein>
    <recommendedName>
        <fullName evidence="3">Bet v I/Major latex protein domain-containing protein</fullName>
    </recommendedName>
</protein>
<dbReference type="Pfam" id="PF00407">
    <property type="entry name" value="Bet_v_1"/>
    <property type="match status" value="1"/>
</dbReference>
<dbReference type="InterPro" id="IPR050279">
    <property type="entry name" value="Plant_def-hormone_signal"/>
</dbReference>
<dbReference type="GO" id="GO:0005737">
    <property type="term" value="C:cytoplasm"/>
    <property type="evidence" value="ECO:0007669"/>
    <property type="project" value="TreeGrafter"/>
</dbReference>
<dbReference type="GO" id="GO:0004864">
    <property type="term" value="F:protein phosphatase inhibitor activity"/>
    <property type="evidence" value="ECO:0007669"/>
    <property type="project" value="TreeGrafter"/>
</dbReference>
<evidence type="ECO:0000259" key="3">
    <source>
        <dbReference type="Pfam" id="PF00407"/>
    </source>
</evidence>
<dbReference type="InterPro" id="IPR023393">
    <property type="entry name" value="START-like_dom_sf"/>
</dbReference>
<accession>A0AA89AEK7</accession>
<gene>
    <name evidence="4" type="ORF">RJ639_024125</name>
</gene>
<evidence type="ECO:0000313" key="4">
    <source>
        <dbReference type="EMBL" id="KAK2999878.1"/>
    </source>
</evidence>
<sequence>MNGTLSYQTAVNVPASEAWMIYGTLQLAYICVPELFESIKPLKGNGEAGTIIQITTIPGSLFYMYEDKLAMVDNKTMMKQVEAHKGGYLSLGFNMFGVRFEVIKKNETSCITKVTIIYDLKEGYIANTVHVSIEPFIALVKYSNNYLVNNHKK</sequence>
<name>A0AA89AEK7_9ASTE</name>
<dbReference type="GO" id="GO:0009738">
    <property type="term" value="P:abscisic acid-activated signaling pathway"/>
    <property type="evidence" value="ECO:0007669"/>
    <property type="project" value="TreeGrafter"/>
</dbReference>
<reference evidence="4" key="1">
    <citation type="submission" date="2022-12" db="EMBL/GenBank/DDBJ databases">
        <title>Draft genome assemblies for two species of Escallonia (Escalloniales).</title>
        <authorList>
            <person name="Chanderbali A."/>
            <person name="Dervinis C."/>
            <person name="Anghel I."/>
            <person name="Soltis D."/>
            <person name="Soltis P."/>
            <person name="Zapata F."/>
        </authorList>
    </citation>
    <scope>NUCLEOTIDE SEQUENCE</scope>
    <source>
        <strain evidence="4">UCBG64.0493</strain>
        <tissue evidence="4">Leaf</tissue>
    </source>
</reference>
<dbReference type="GO" id="GO:0010427">
    <property type="term" value="F:abscisic acid binding"/>
    <property type="evidence" value="ECO:0007669"/>
    <property type="project" value="TreeGrafter"/>
</dbReference>
<comment type="similarity">
    <text evidence="1">Belongs to the BetVI family.</text>
</comment>
<dbReference type="GO" id="GO:0006952">
    <property type="term" value="P:defense response"/>
    <property type="evidence" value="ECO:0007669"/>
    <property type="project" value="InterPro"/>
</dbReference>
<evidence type="ECO:0000256" key="2">
    <source>
        <dbReference type="ARBA" id="ARBA00022589"/>
    </source>
</evidence>
<proteinExistence type="inferred from homology"/>
<dbReference type="GO" id="GO:0038023">
    <property type="term" value="F:signaling receptor activity"/>
    <property type="evidence" value="ECO:0007669"/>
    <property type="project" value="TreeGrafter"/>
</dbReference>
<dbReference type="Proteomes" id="UP001188597">
    <property type="component" value="Unassembled WGS sequence"/>
</dbReference>
<dbReference type="GO" id="GO:0005634">
    <property type="term" value="C:nucleus"/>
    <property type="evidence" value="ECO:0007669"/>
    <property type="project" value="TreeGrafter"/>
</dbReference>
<keyword evidence="2" id="KW-0017">Alkaloid metabolism</keyword>
<dbReference type="SUPFAM" id="SSF55961">
    <property type="entry name" value="Bet v1-like"/>
    <property type="match status" value="1"/>
</dbReference>
<keyword evidence="5" id="KW-1185">Reference proteome</keyword>
<dbReference type="PANTHER" id="PTHR31213:SF19">
    <property type="entry name" value="BET V I_MAJOR LATEX PROTEIN DOMAIN-CONTAINING PROTEIN"/>
    <property type="match status" value="1"/>
</dbReference>
<dbReference type="GO" id="GO:0009820">
    <property type="term" value="P:alkaloid metabolic process"/>
    <property type="evidence" value="ECO:0007669"/>
    <property type="project" value="UniProtKB-KW"/>
</dbReference>
<comment type="caution">
    <text evidence="4">The sequence shown here is derived from an EMBL/GenBank/DDBJ whole genome shotgun (WGS) entry which is preliminary data.</text>
</comment>
<dbReference type="Gene3D" id="3.30.530.20">
    <property type="match status" value="1"/>
</dbReference>
<feature type="domain" description="Bet v I/Major latex protein" evidence="3">
    <location>
        <begin position="3"/>
        <end position="149"/>
    </location>
</feature>
<dbReference type="PANTHER" id="PTHR31213">
    <property type="entry name" value="OS08G0374000 PROTEIN-RELATED"/>
    <property type="match status" value="1"/>
</dbReference>
<organism evidence="4 5">
    <name type="scientific">Escallonia herrerae</name>
    <dbReference type="NCBI Taxonomy" id="1293975"/>
    <lineage>
        <taxon>Eukaryota</taxon>
        <taxon>Viridiplantae</taxon>
        <taxon>Streptophyta</taxon>
        <taxon>Embryophyta</taxon>
        <taxon>Tracheophyta</taxon>
        <taxon>Spermatophyta</taxon>
        <taxon>Magnoliopsida</taxon>
        <taxon>eudicotyledons</taxon>
        <taxon>Gunneridae</taxon>
        <taxon>Pentapetalae</taxon>
        <taxon>asterids</taxon>
        <taxon>campanulids</taxon>
        <taxon>Escalloniales</taxon>
        <taxon>Escalloniaceae</taxon>
        <taxon>Escallonia</taxon>
    </lineage>
</organism>
<evidence type="ECO:0000313" key="5">
    <source>
        <dbReference type="Proteomes" id="UP001188597"/>
    </source>
</evidence>
<dbReference type="EMBL" id="JAVXUP010003147">
    <property type="protein sequence ID" value="KAK2999878.1"/>
    <property type="molecule type" value="Genomic_DNA"/>
</dbReference>
<dbReference type="InterPro" id="IPR000916">
    <property type="entry name" value="Bet_v_I/MLP"/>
</dbReference>
<evidence type="ECO:0000256" key="1">
    <source>
        <dbReference type="ARBA" id="ARBA00009744"/>
    </source>
</evidence>
<dbReference type="AlphaFoldDB" id="A0AA89AEK7"/>